<feature type="transmembrane region" description="Helical" evidence="5">
    <location>
        <begin position="68"/>
        <end position="88"/>
    </location>
</feature>
<evidence type="ECO:0000256" key="4">
    <source>
        <dbReference type="SAM" id="MobiDB-lite"/>
    </source>
</evidence>
<feature type="compositionally biased region" description="Low complexity" evidence="4">
    <location>
        <begin position="1322"/>
        <end position="1338"/>
    </location>
</feature>
<feature type="compositionally biased region" description="Basic and acidic residues" evidence="4">
    <location>
        <begin position="894"/>
        <end position="905"/>
    </location>
</feature>
<feature type="region of interest" description="Disordered" evidence="4">
    <location>
        <begin position="858"/>
        <end position="941"/>
    </location>
</feature>
<dbReference type="InterPro" id="IPR037663">
    <property type="entry name" value="Mosmo"/>
</dbReference>
<evidence type="ECO:0000256" key="3">
    <source>
        <dbReference type="ARBA" id="ARBA00023027"/>
    </source>
</evidence>
<name>A0A835ZME2_SHEEP</name>
<evidence type="ECO:0000313" key="8">
    <source>
        <dbReference type="EMBL" id="KAG5195121.1"/>
    </source>
</evidence>
<dbReference type="InterPro" id="IPR002225">
    <property type="entry name" value="3Beta_OHSteriod_DH/Estase"/>
</dbReference>
<protein>
    <recommendedName>
        <fullName evidence="7">VWFA domain-containing protein</fullName>
    </recommendedName>
</protein>
<gene>
    <name evidence="8" type="ORF">JEQ12_012410</name>
</gene>
<feature type="compositionally biased region" description="Polar residues" evidence="4">
    <location>
        <begin position="1339"/>
        <end position="1349"/>
    </location>
</feature>
<feature type="region of interest" description="Disordered" evidence="4">
    <location>
        <begin position="1322"/>
        <end position="1349"/>
    </location>
</feature>
<dbReference type="Gene3D" id="3.40.50.720">
    <property type="entry name" value="NAD(P)-binding Rossmann-like Domain"/>
    <property type="match status" value="1"/>
</dbReference>
<dbReference type="Gene3D" id="3.40.50.410">
    <property type="entry name" value="von Willebrand factor, type A domain"/>
    <property type="match status" value="2"/>
</dbReference>
<dbReference type="GO" id="GO:0006694">
    <property type="term" value="P:steroid biosynthetic process"/>
    <property type="evidence" value="ECO:0007669"/>
    <property type="project" value="InterPro"/>
</dbReference>
<proteinExistence type="inferred from homology"/>
<keyword evidence="5" id="KW-1133">Transmembrane helix</keyword>
<dbReference type="EMBL" id="JAEMGP010000024">
    <property type="protein sequence ID" value="KAG5195121.1"/>
    <property type="molecule type" value="Genomic_DNA"/>
</dbReference>
<feature type="chain" id="PRO_5032352340" description="VWFA domain-containing protein" evidence="6">
    <location>
        <begin position="27"/>
        <end position="1733"/>
    </location>
</feature>
<feature type="compositionally biased region" description="Low complexity" evidence="4">
    <location>
        <begin position="920"/>
        <end position="931"/>
    </location>
</feature>
<dbReference type="PANTHER" id="PTHR46478">
    <property type="entry name" value="VON WILLEBRAND FACTOR A DOMAIN-CONTAINING PROTEIN 3A"/>
    <property type="match status" value="1"/>
</dbReference>
<accession>A0A835ZME2</accession>
<evidence type="ECO:0000256" key="5">
    <source>
        <dbReference type="SAM" id="Phobius"/>
    </source>
</evidence>
<sequence>MDKLTIISGCLFLAADIFAIASIANPDWINTGESAGALTVGLVRQCQTIHGRDRTCIPPRLPPEWVTTLFFIIMGIISLTVTCGLLVASHWRREATKYARWIAFTGSSSSPASLVLTKCHDLQLLFSPITSLPRGYLSPFDKMSFPKDLFCMFSSPPVTSLPSMRRNNDRDPKKQLNQKNINERGQKLDNGLLVTHVNQTQDLLRLQGDETQPSVWENSEDWLSMHSLKSKKLTFADLICQGTSVLEEASSVTKKMHFPTQTVHQFEAKLSEAIELYQQRIQWLTENSKKAFGLIKGARVGILIDVAAVSSDPQQEEFQNDLMNLIDEQLSHKEKLYILSFGATTSALWPNPTEVSTSSLQELKLWVKKLKPDRGSNLLQALKKAFVLKGLNSLVTIMGSCPDQPSEILSDYIQQSTLGRDLITHIITYKCDDQVPPAVLKNLVEAFGGYYHCYSPETEVCSSREVDELLAEIQKAQSLRDHMQALHPNAPCEKSTSVMQEISTEVAKSSLMSLLPKPPKHEDPLMIEFPNLDMTSAEWLKTNSLKAKKLSLYQVLAPNAFSPVEEFVPILRKTVSSTIHEKAMVQFEWHDGTVKNIHVDLPFLYEYQKQLSRAMRMYERRIEWLSLASRRIWGTVCEKRVVILLDISVTNSMYIIHIQHSLRRLLEEQLSNKDCFNIIAFGSTIESWRPEMVAASHSNLQSAWRWVLDLQCQGSRNILSALRKAVEVDFKDKEEQQSQGIYLFTGGIPDQDMAMLSAYMAEACGGCDFHLNVCLFYVGESQTDTMPPACYASHTDTAAAYREVTRAAGGRFHWFGDTGIYESDDINAITSEMEKALNYSQKCALLVSSLKNQSGKEQQSAALLKEKPNVLKPGSQPRKFCPSKPTAPSVARMSVKDDSDREKRPPLKALPWRPLGGKAGIPPAAAPPVKKGTAERRKKTQSRDAEIALSLFYTETGNNVGSVYKKYPQGKGLRRTRSSIELPRKDTVCSSQEWVANYGLKKLKMEVSRYLGPNCTHQKSVQTSASAKYCSVFPSIEINGTVRHIECTPREMEVYITHLDKLMRRYIQRLQWLLSGSRRLFGVILESKVCILLDTSGSMGHYLQQVKAELTLLIWEQLRKHCDSFNLLSFAEGLQPWQDSLVETTDAACHKAMQWVTCLHAQGSTSVLQALLKAFSFPDVEGLYLLTDGKPDTSCSLILSEVQRLKEKRDIKVHTISLDCSCRTAASFLRDLAALTGGRYHCPVGEDLLLEMQGLLTRGFIHQRDPALPLFEGDDLRRLAQEITKARGFLWQAQSIRAWHTLVDPEYTVHIAAVINDDNGDPACGPASSSGGAGDQQQKTQATPGQASRQKVVVTGGAGYLGFSLGSSLAKSGTSVILLDLRRPQWELCPGTEFIQADVRSAEALHRTFKGVDCVFHVASYGMSGAEQLQKEQIESINVGGTKLVIDVCVRQRVPRLVYTSTVNVAFGGKPIEQGDEDSVPYFPLEKHTDHYSRTKAIADQLILMANGTPLPGGGSLRTCVLRPPGIYGPEEQRHLPRVASYIKKRLFMFRFGDRRSRMNWVHVRNLVQAHVLAAEALTAAKGHVASGQAYYINDGESVNLFEWMAPLFEKLGYSQPWIQVPTSWVYLSATVMEYLHLALRPICSLPPLLTRSEVRSVAVTHTFQIAKARAQLGYVPDKFSFADAVERYVQSTAGRTRGSAARTLLRLLLGLLLFLGLLVLALRFLGLQPSVL</sequence>
<feature type="domain" description="VWFA" evidence="7">
    <location>
        <begin position="638"/>
        <end position="809"/>
    </location>
</feature>
<keyword evidence="3" id="KW-0520">NAD</keyword>
<evidence type="ECO:0000256" key="1">
    <source>
        <dbReference type="ARBA" id="ARBA00009219"/>
    </source>
</evidence>
<keyword evidence="6" id="KW-0732">Signal</keyword>
<evidence type="ECO:0000313" key="9">
    <source>
        <dbReference type="Proteomes" id="UP000664991"/>
    </source>
</evidence>
<dbReference type="PANTHER" id="PTHR46478:SF1">
    <property type="entry name" value="VON WILLEBRAND FACTOR A DOMAIN-CONTAINING PROTEIN 3A"/>
    <property type="match status" value="1"/>
</dbReference>
<comment type="caution">
    <text evidence="8">The sequence shown here is derived from an EMBL/GenBank/DDBJ whole genome shotgun (WGS) entry which is preliminary data.</text>
</comment>
<dbReference type="InterPro" id="IPR036465">
    <property type="entry name" value="vWFA_dom_sf"/>
</dbReference>
<keyword evidence="5" id="KW-0472">Membrane</keyword>
<comment type="similarity">
    <text evidence="1">Belongs to the 3-beta-HSD family.</text>
</comment>
<keyword evidence="2" id="KW-0560">Oxidoreductase</keyword>
<feature type="transmembrane region" description="Helical" evidence="5">
    <location>
        <begin position="1705"/>
        <end position="1726"/>
    </location>
</feature>
<dbReference type="Pfam" id="PF18800">
    <property type="entry name" value="Atthog"/>
    <property type="match status" value="1"/>
</dbReference>
<dbReference type="GO" id="GO:0016616">
    <property type="term" value="F:oxidoreductase activity, acting on the CH-OH group of donors, NAD or NADP as acceptor"/>
    <property type="evidence" value="ECO:0007669"/>
    <property type="project" value="InterPro"/>
</dbReference>
<evidence type="ECO:0000256" key="2">
    <source>
        <dbReference type="ARBA" id="ARBA00023002"/>
    </source>
</evidence>
<dbReference type="Proteomes" id="UP000664991">
    <property type="component" value="Unassembled WGS sequence"/>
</dbReference>
<dbReference type="FunFam" id="3.40.50.720:FF:000138">
    <property type="entry name" value="Short-chain dehydrogenase/reductase family 42E member 1"/>
    <property type="match status" value="1"/>
</dbReference>
<dbReference type="Pfam" id="PF13768">
    <property type="entry name" value="VWA_3"/>
    <property type="match status" value="3"/>
</dbReference>
<feature type="signal peptide" evidence="6">
    <location>
        <begin position="1"/>
        <end position="26"/>
    </location>
</feature>
<dbReference type="SMART" id="SM00327">
    <property type="entry name" value="VWA"/>
    <property type="match status" value="2"/>
</dbReference>
<dbReference type="SUPFAM" id="SSF53300">
    <property type="entry name" value="vWA-like"/>
    <property type="match status" value="2"/>
</dbReference>
<dbReference type="Pfam" id="PF01073">
    <property type="entry name" value="3Beta_HSD"/>
    <property type="match status" value="1"/>
</dbReference>
<evidence type="ECO:0000256" key="6">
    <source>
        <dbReference type="SAM" id="SignalP"/>
    </source>
</evidence>
<dbReference type="InterPro" id="IPR002035">
    <property type="entry name" value="VWF_A"/>
</dbReference>
<feature type="domain" description="VWFA" evidence="7">
    <location>
        <begin position="1086"/>
        <end position="1257"/>
    </location>
</feature>
<organism evidence="8 9">
    <name type="scientific">Ovis aries</name>
    <name type="common">Sheep</name>
    <dbReference type="NCBI Taxonomy" id="9940"/>
    <lineage>
        <taxon>Eukaryota</taxon>
        <taxon>Metazoa</taxon>
        <taxon>Chordata</taxon>
        <taxon>Craniata</taxon>
        <taxon>Vertebrata</taxon>
        <taxon>Euteleostomi</taxon>
        <taxon>Mammalia</taxon>
        <taxon>Eutheria</taxon>
        <taxon>Laurasiatheria</taxon>
        <taxon>Artiodactyla</taxon>
        <taxon>Ruminantia</taxon>
        <taxon>Pecora</taxon>
        <taxon>Bovidae</taxon>
        <taxon>Caprinae</taxon>
        <taxon>Ovis</taxon>
    </lineage>
</organism>
<reference evidence="8 9" key="1">
    <citation type="submission" date="2020-12" db="EMBL/GenBank/DDBJ databases">
        <title>De novo assembly of Tibetan sheep genome.</title>
        <authorList>
            <person name="Li X."/>
        </authorList>
    </citation>
    <scope>NUCLEOTIDE SEQUENCE [LARGE SCALE GENOMIC DNA]</scope>
    <source>
        <tissue evidence="8">Heart</tissue>
    </source>
</reference>
<dbReference type="SUPFAM" id="SSF51735">
    <property type="entry name" value="NAD(P)-binding Rossmann-fold domains"/>
    <property type="match status" value="1"/>
</dbReference>
<dbReference type="InterPro" id="IPR036291">
    <property type="entry name" value="NAD(P)-bd_dom_sf"/>
</dbReference>
<keyword evidence="5" id="KW-0812">Transmembrane</keyword>
<evidence type="ECO:0000259" key="7">
    <source>
        <dbReference type="SMART" id="SM00327"/>
    </source>
</evidence>